<keyword evidence="1" id="KW-0378">Hydrolase</keyword>
<evidence type="ECO:0000313" key="1">
    <source>
        <dbReference type="EMBL" id="KAI0039236.1"/>
    </source>
</evidence>
<name>A0ACB8R543_9AGAM</name>
<protein>
    <submittedName>
        <fullName evidence="1">Glycoside hydrolase family 5 protein</fullName>
    </submittedName>
</protein>
<sequence length="745" mass="79520">MGDRPFLGETAQLRDSLPVSFETPSPSFSRPELSASSTPRGSYAQNLLGPRNSDIPTEPSASSPFLPDQPHIENEVPSAPYPSRSEKAGKRRKWVLAGVVLAAVALAVALPVALTRNKGGKSAASSSGPGTSSASASASGPKPTGVSGAAITGGDGSTITLADGTTFTYKNSFSGFWVDDPESPFRDDAQPNSWTPPLNTSWNWGTDRVYGVNLGGLFVLEPFIAPALFQKYPGVIDEWGLSIAMAGDTSSTGGLQAQLEQHYDTFITEQDMAEIAGAGINWIRLPVPFWAIETWQGEPFLAKVCWKYILRIFGWARKYGLRIYLDLHAVPGSQNGYNHSGKQGQVNWMNGFMGLANAQRTLDYIRIFTEFISQPEYRNVVPLFGVVNEALVSTIGQDEMKSFYLQVHTMMRNITGFGDGHGPYIAIHDGFIGTSNWAGFLPGSDRIVLDTHPYFAFDGQPNLDPLVTDDGVGEPGGIWPKQACQAWGPGMNTSQTGFGVTIAGEFSNAINDCGLFILGIGNNPTYKGDCTVFNDWQNWNSTFKAGLMNFALASMDATQNWWFWTWKIGNSSTSGTVEAPLWSYKLGLEQGWVPPDPRLSVGKCEQLGAAAPAFDGTYQPWATGGAGAGTIAPSATAAFPWPPTTLSGVSGIPYAALPTYTPTGTVQTLPPPTFSPVPTPAPTLDGWADPADTAGAQTPVAGCSYPNAWDSSGAVAPTAACGAPPAKRAVKMMADRDVAPHMRRQ</sequence>
<reference evidence="1" key="1">
    <citation type="submission" date="2021-02" db="EMBL/GenBank/DDBJ databases">
        <authorList>
            <consortium name="DOE Joint Genome Institute"/>
            <person name="Ahrendt S."/>
            <person name="Looney B.P."/>
            <person name="Miyauchi S."/>
            <person name="Morin E."/>
            <person name="Drula E."/>
            <person name="Courty P.E."/>
            <person name="Chicoki N."/>
            <person name="Fauchery L."/>
            <person name="Kohler A."/>
            <person name="Kuo A."/>
            <person name="Labutti K."/>
            <person name="Pangilinan J."/>
            <person name="Lipzen A."/>
            <person name="Riley R."/>
            <person name="Andreopoulos W."/>
            <person name="He G."/>
            <person name="Johnson J."/>
            <person name="Barry K.W."/>
            <person name="Grigoriev I.V."/>
            <person name="Nagy L."/>
            <person name="Hibbett D."/>
            <person name="Henrissat B."/>
            <person name="Matheny P.B."/>
            <person name="Labbe J."/>
            <person name="Martin F."/>
        </authorList>
    </citation>
    <scope>NUCLEOTIDE SEQUENCE</scope>
    <source>
        <strain evidence="1">FP105234-sp</strain>
    </source>
</reference>
<reference evidence="1" key="2">
    <citation type="journal article" date="2022" name="New Phytol.">
        <title>Evolutionary transition to the ectomycorrhizal habit in the genomes of a hyperdiverse lineage of mushroom-forming fungi.</title>
        <authorList>
            <person name="Looney B."/>
            <person name="Miyauchi S."/>
            <person name="Morin E."/>
            <person name="Drula E."/>
            <person name="Courty P.E."/>
            <person name="Kohler A."/>
            <person name="Kuo A."/>
            <person name="LaButti K."/>
            <person name="Pangilinan J."/>
            <person name="Lipzen A."/>
            <person name="Riley R."/>
            <person name="Andreopoulos W."/>
            <person name="He G."/>
            <person name="Johnson J."/>
            <person name="Nolan M."/>
            <person name="Tritt A."/>
            <person name="Barry K.W."/>
            <person name="Grigoriev I.V."/>
            <person name="Nagy L.G."/>
            <person name="Hibbett D."/>
            <person name="Henrissat B."/>
            <person name="Matheny P.B."/>
            <person name="Labbe J."/>
            <person name="Martin F.M."/>
        </authorList>
    </citation>
    <scope>NUCLEOTIDE SEQUENCE</scope>
    <source>
        <strain evidence="1">FP105234-sp</strain>
    </source>
</reference>
<keyword evidence="2" id="KW-1185">Reference proteome</keyword>
<accession>A0ACB8R543</accession>
<comment type="caution">
    <text evidence="1">The sequence shown here is derived from an EMBL/GenBank/DDBJ whole genome shotgun (WGS) entry which is preliminary data.</text>
</comment>
<organism evidence="1 2">
    <name type="scientific">Auriscalpium vulgare</name>
    <dbReference type="NCBI Taxonomy" id="40419"/>
    <lineage>
        <taxon>Eukaryota</taxon>
        <taxon>Fungi</taxon>
        <taxon>Dikarya</taxon>
        <taxon>Basidiomycota</taxon>
        <taxon>Agaricomycotina</taxon>
        <taxon>Agaricomycetes</taxon>
        <taxon>Russulales</taxon>
        <taxon>Auriscalpiaceae</taxon>
        <taxon>Auriscalpium</taxon>
    </lineage>
</organism>
<dbReference type="EMBL" id="MU276335">
    <property type="protein sequence ID" value="KAI0039236.1"/>
    <property type="molecule type" value="Genomic_DNA"/>
</dbReference>
<proteinExistence type="predicted"/>
<gene>
    <name evidence="1" type="ORF">FA95DRAFT_1567278</name>
</gene>
<dbReference type="Proteomes" id="UP000814033">
    <property type="component" value="Unassembled WGS sequence"/>
</dbReference>
<evidence type="ECO:0000313" key="2">
    <source>
        <dbReference type="Proteomes" id="UP000814033"/>
    </source>
</evidence>